<evidence type="ECO:0000256" key="2">
    <source>
        <dbReference type="ARBA" id="ARBA00023015"/>
    </source>
</evidence>
<keyword evidence="3 7" id="KW-0238">DNA-binding</keyword>
<dbReference type="InterPro" id="IPR036390">
    <property type="entry name" value="WH_DNA-bd_sf"/>
</dbReference>
<evidence type="ECO:0000313" key="7">
    <source>
        <dbReference type="EMBL" id="MDR7305875.1"/>
    </source>
</evidence>
<dbReference type="InterPro" id="IPR000847">
    <property type="entry name" value="LysR_HTH_N"/>
</dbReference>
<keyword evidence="4" id="KW-0804">Transcription</keyword>
<keyword evidence="5" id="KW-0812">Transmembrane</keyword>
<reference evidence="7 8" key="1">
    <citation type="submission" date="2023-07" db="EMBL/GenBank/DDBJ databases">
        <title>Sorghum-associated microbial communities from plants grown in Nebraska, USA.</title>
        <authorList>
            <person name="Schachtman D."/>
        </authorList>
    </citation>
    <scope>NUCLEOTIDE SEQUENCE [LARGE SCALE GENOMIC DNA]</scope>
    <source>
        <strain evidence="7 8">BE308</strain>
    </source>
</reference>
<comment type="caution">
    <text evidence="7">The sequence shown here is derived from an EMBL/GenBank/DDBJ whole genome shotgun (WGS) entry which is preliminary data.</text>
</comment>
<evidence type="ECO:0000256" key="5">
    <source>
        <dbReference type="SAM" id="Phobius"/>
    </source>
</evidence>
<organism evidence="7 8">
    <name type="scientific">Rhodoferax saidenbachensis</name>
    <dbReference type="NCBI Taxonomy" id="1484693"/>
    <lineage>
        <taxon>Bacteria</taxon>
        <taxon>Pseudomonadati</taxon>
        <taxon>Pseudomonadota</taxon>
        <taxon>Betaproteobacteria</taxon>
        <taxon>Burkholderiales</taxon>
        <taxon>Comamonadaceae</taxon>
        <taxon>Rhodoferax</taxon>
    </lineage>
</organism>
<dbReference type="RefSeq" id="WP_310340189.1">
    <property type="nucleotide sequence ID" value="NZ_JAVDXO010000002.1"/>
</dbReference>
<evidence type="ECO:0000256" key="1">
    <source>
        <dbReference type="ARBA" id="ARBA00009437"/>
    </source>
</evidence>
<dbReference type="EMBL" id="JAVDXO010000002">
    <property type="protein sequence ID" value="MDR7305875.1"/>
    <property type="molecule type" value="Genomic_DNA"/>
</dbReference>
<gene>
    <name evidence="7" type="ORF">J2X15_001153</name>
</gene>
<dbReference type="PANTHER" id="PTHR30579">
    <property type="entry name" value="TRANSCRIPTIONAL REGULATOR"/>
    <property type="match status" value="1"/>
</dbReference>
<evidence type="ECO:0000313" key="8">
    <source>
        <dbReference type="Proteomes" id="UP001268089"/>
    </source>
</evidence>
<accession>A0ABU1ZLT6</accession>
<dbReference type="Gene3D" id="3.40.190.290">
    <property type="match status" value="1"/>
</dbReference>
<protein>
    <submittedName>
        <fullName evidence="7">DNA-binding transcriptional LysR family regulator</fullName>
    </submittedName>
</protein>
<dbReference type="PANTHER" id="PTHR30579:SF3">
    <property type="entry name" value="TRANSCRIPTIONAL REGULATORY PROTEIN"/>
    <property type="match status" value="1"/>
</dbReference>
<proteinExistence type="inferred from homology"/>
<comment type="similarity">
    <text evidence="1">Belongs to the LysR transcriptional regulatory family.</text>
</comment>
<keyword evidence="5" id="KW-0472">Membrane</keyword>
<dbReference type="InterPro" id="IPR005119">
    <property type="entry name" value="LysR_subst-bd"/>
</dbReference>
<dbReference type="Pfam" id="PF00126">
    <property type="entry name" value="HTH_1"/>
    <property type="match status" value="1"/>
</dbReference>
<evidence type="ECO:0000256" key="3">
    <source>
        <dbReference type="ARBA" id="ARBA00023125"/>
    </source>
</evidence>
<sequence length="293" mass="32022">MIAKTQYSVSAADLEVILAMLRAANLAGAGERLGVDASTVFRSIRRIERGLGQRLFERSRAGYAPSELAQSLAEHAEQVEAQLERARSAAQATPELVSGMVRITTTDTLLHGLIAPALKTLATLHPLLTYELHAGNELTSLTRRDADIAVRATKRPPQHLVGKHVGPIRVALYGAKKGPARNYGDVEAGKASWIGPDDGLPEHPSVVWRKRHFPKVMPRYRVGSILTVMELVAAGLGVGVLPLFLAQTRSDLVQLTEPLDECQTELWLLTHPESRHLRRVSAVFRHLGETVSL</sequence>
<dbReference type="InterPro" id="IPR050176">
    <property type="entry name" value="LTTR"/>
</dbReference>
<keyword evidence="2" id="KW-0805">Transcription regulation</keyword>
<keyword evidence="5" id="KW-1133">Transmembrane helix</keyword>
<dbReference type="Gene3D" id="1.10.10.10">
    <property type="entry name" value="Winged helix-like DNA-binding domain superfamily/Winged helix DNA-binding domain"/>
    <property type="match status" value="1"/>
</dbReference>
<dbReference type="Pfam" id="PF03466">
    <property type="entry name" value="LysR_substrate"/>
    <property type="match status" value="1"/>
</dbReference>
<keyword evidence="8" id="KW-1185">Reference proteome</keyword>
<dbReference type="PROSITE" id="PS50931">
    <property type="entry name" value="HTH_LYSR"/>
    <property type="match status" value="1"/>
</dbReference>
<evidence type="ECO:0000259" key="6">
    <source>
        <dbReference type="PROSITE" id="PS50931"/>
    </source>
</evidence>
<dbReference type="InterPro" id="IPR036388">
    <property type="entry name" value="WH-like_DNA-bd_sf"/>
</dbReference>
<dbReference type="GO" id="GO:0003677">
    <property type="term" value="F:DNA binding"/>
    <property type="evidence" value="ECO:0007669"/>
    <property type="project" value="UniProtKB-KW"/>
</dbReference>
<dbReference type="Proteomes" id="UP001268089">
    <property type="component" value="Unassembled WGS sequence"/>
</dbReference>
<evidence type="ECO:0000256" key="4">
    <source>
        <dbReference type="ARBA" id="ARBA00023163"/>
    </source>
</evidence>
<dbReference type="SUPFAM" id="SSF53850">
    <property type="entry name" value="Periplasmic binding protein-like II"/>
    <property type="match status" value="1"/>
</dbReference>
<name>A0ABU1ZLT6_9BURK</name>
<feature type="domain" description="HTH lysR-type" evidence="6">
    <location>
        <begin position="9"/>
        <end position="66"/>
    </location>
</feature>
<dbReference type="SUPFAM" id="SSF46785">
    <property type="entry name" value="Winged helix' DNA-binding domain"/>
    <property type="match status" value="1"/>
</dbReference>
<feature type="transmembrane region" description="Helical" evidence="5">
    <location>
        <begin position="220"/>
        <end position="245"/>
    </location>
</feature>